<evidence type="ECO:0000256" key="5">
    <source>
        <dbReference type="ARBA" id="ARBA00022801"/>
    </source>
</evidence>
<dbReference type="HAMAP" id="MF_01974">
    <property type="entry name" value="MetAP_1"/>
    <property type="match status" value="1"/>
</dbReference>
<comment type="function">
    <text evidence="1 6">Removes the N-terminal methionine from nascent proteins. The N-terminal methionine is often cleaved when the second residue in the primary sequence is small and uncharged (Met-Ala-, Cys, Gly, Pro, Ser, Thr, or Val). Requires deformylation of the N(alpha)-formylated initiator methionine before it can be hydrolyzed.</text>
</comment>
<comment type="caution">
    <text evidence="9">The sequence shown here is derived from an EMBL/GenBank/DDBJ whole genome shotgun (WGS) entry which is preliminary data.</text>
</comment>
<dbReference type="InterPro" id="IPR000994">
    <property type="entry name" value="Pept_M24"/>
</dbReference>
<evidence type="ECO:0000256" key="7">
    <source>
        <dbReference type="RuleBase" id="RU003653"/>
    </source>
</evidence>
<dbReference type="GO" id="GO:0005829">
    <property type="term" value="C:cytosol"/>
    <property type="evidence" value="ECO:0007669"/>
    <property type="project" value="TreeGrafter"/>
</dbReference>
<evidence type="ECO:0000256" key="2">
    <source>
        <dbReference type="ARBA" id="ARBA00022438"/>
    </source>
</evidence>
<evidence type="ECO:0000256" key="4">
    <source>
        <dbReference type="ARBA" id="ARBA00022723"/>
    </source>
</evidence>
<keyword evidence="3 6" id="KW-0645">Protease</keyword>
<dbReference type="Gene3D" id="3.90.230.10">
    <property type="entry name" value="Creatinase/methionine aminopeptidase superfamily"/>
    <property type="match status" value="1"/>
</dbReference>
<feature type="binding site" evidence="6">
    <location>
        <position position="106"/>
    </location>
    <ligand>
        <name>a divalent metal cation</name>
        <dbReference type="ChEBI" id="CHEBI:60240"/>
        <label>2</label>
        <note>catalytic</note>
    </ligand>
</feature>
<dbReference type="AlphaFoldDB" id="A0A1F5UQI2"/>
<comment type="catalytic activity">
    <reaction evidence="6 7">
        <text>Release of N-terminal amino acids, preferentially methionine, from peptides and arylamides.</text>
        <dbReference type="EC" id="3.4.11.18"/>
    </reaction>
</comment>
<feature type="binding site" evidence="6">
    <location>
        <position position="202"/>
    </location>
    <ligand>
        <name>a divalent metal cation</name>
        <dbReference type="ChEBI" id="CHEBI:60240"/>
        <label>2</label>
        <note>catalytic</note>
    </ligand>
</feature>
<evidence type="ECO:0000313" key="10">
    <source>
        <dbReference type="Proteomes" id="UP000179157"/>
    </source>
</evidence>
<feature type="binding site" evidence="6">
    <location>
        <position position="106"/>
    </location>
    <ligand>
        <name>a divalent metal cation</name>
        <dbReference type="ChEBI" id="CHEBI:60240"/>
        <label>1</label>
    </ligand>
</feature>
<comment type="subunit">
    <text evidence="6">Monomer.</text>
</comment>
<dbReference type="InterPro" id="IPR002467">
    <property type="entry name" value="Pept_M24A_MAP1"/>
</dbReference>
<feature type="binding site" evidence="6">
    <location>
        <position position="235"/>
    </location>
    <ligand>
        <name>a divalent metal cation</name>
        <dbReference type="ChEBI" id="CHEBI:60240"/>
        <label>2</label>
        <note>catalytic</note>
    </ligand>
</feature>
<evidence type="ECO:0000259" key="8">
    <source>
        <dbReference type="Pfam" id="PF00557"/>
    </source>
</evidence>
<keyword evidence="5 6" id="KW-0378">Hydrolase</keyword>
<dbReference type="SUPFAM" id="SSF55920">
    <property type="entry name" value="Creatinase/aminopeptidase"/>
    <property type="match status" value="1"/>
</dbReference>
<name>A0A1F5UQI2_FRAXR</name>
<comment type="cofactor">
    <cofactor evidence="6">
        <name>Co(2+)</name>
        <dbReference type="ChEBI" id="CHEBI:48828"/>
    </cofactor>
    <cofactor evidence="6">
        <name>Zn(2+)</name>
        <dbReference type="ChEBI" id="CHEBI:29105"/>
    </cofactor>
    <cofactor evidence="6">
        <name>Mn(2+)</name>
        <dbReference type="ChEBI" id="CHEBI:29035"/>
    </cofactor>
    <cofactor evidence="6">
        <name>Fe(2+)</name>
        <dbReference type="ChEBI" id="CHEBI:29033"/>
    </cofactor>
    <text evidence="6">Binds 2 divalent metal cations per subunit. Has a high-affinity and a low affinity metal-binding site. The true nature of the physiological cofactor is under debate. The enzyme is active with cobalt, zinc, manganese or divalent iron ions. Most likely, methionine aminopeptidases function as mononuclear Fe(2+)-metalloproteases under physiological conditions, and the catalytically relevant metal-binding site has been assigned to the histidine-containing high-affinity site.</text>
</comment>
<reference evidence="9 10" key="1">
    <citation type="journal article" date="2016" name="Nat. Commun.">
        <title>Thousands of microbial genomes shed light on interconnected biogeochemical processes in an aquifer system.</title>
        <authorList>
            <person name="Anantharaman K."/>
            <person name="Brown C.T."/>
            <person name="Hug L.A."/>
            <person name="Sharon I."/>
            <person name="Castelle C.J."/>
            <person name="Probst A.J."/>
            <person name="Thomas B.C."/>
            <person name="Singh A."/>
            <person name="Wilkins M.J."/>
            <person name="Karaoz U."/>
            <person name="Brodie E.L."/>
            <person name="Williams K.H."/>
            <person name="Hubbard S.S."/>
            <person name="Banfield J.F."/>
        </authorList>
    </citation>
    <scope>NUCLEOTIDE SEQUENCE [LARGE SCALE GENOMIC DNA]</scope>
    <source>
        <strain evidence="10">RBG_16_55_9</strain>
    </source>
</reference>
<evidence type="ECO:0000256" key="1">
    <source>
        <dbReference type="ARBA" id="ARBA00002521"/>
    </source>
</evidence>
<dbReference type="PANTHER" id="PTHR43330:SF27">
    <property type="entry name" value="METHIONINE AMINOPEPTIDASE"/>
    <property type="match status" value="1"/>
</dbReference>
<dbReference type="GO" id="GO:0004239">
    <property type="term" value="F:initiator methionyl aminopeptidase activity"/>
    <property type="evidence" value="ECO:0007669"/>
    <property type="project" value="UniProtKB-UniRule"/>
</dbReference>
<gene>
    <name evidence="6" type="primary">map</name>
    <name evidence="9" type="ORF">A2Z21_08600</name>
</gene>
<feature type="binding site" evidence="6">
    <location>
        <position position="235"/>
    </location>
    <ligand>
        <name>a divalent metal cation</name>
        <dbReference type="ChEBI" id="CHEBI:60240"/>
        <label>1</label>
    </ligand>
</feature>
<feature type="binding site" evidence="6">
    <location>
        <position position="176"/>
    </location>
    <ligand>
        <name>substrate</name>
    </ligand>
</feature>
<dbReference type="CDD" id="cd01086">
    <property type="entry name" value="MetAP1"/>
    <property type="match status" value="1"/>
</dbReference>
<sequence length="255" mass="27821">MIQLKTESEIEILRENAHILNEILRELIRASRPGASTGELNDLSERLMLDAGVESAFKGYRGYPASICTSINEEIVHGIPRDDRVLGDGDVLSIDIGIERHGLYADKADTVIVGQPLEGTLELIGVAREALRRGIAQARSGNRVGDISHAIGSYAQSRGYRVVKQFVGHGIGRAMHEEPQVPNYGSPGRGAKLVEGMVLAIEPMVWKAGDEKQEWVAEDGWTVMTPDRWPSAHVEEMVLITEDGPDVLTDMGACS</sequence>
<accession>A0A1F5UQI2</accession>
<dbReference type="PRINTS" id="PR00599">
    <property type="entry name" value="MAPEPTIDASE"/>
</dbReference>
<evidence type="ECO:0000313" key="9">
    <source>
        <dbReference type="EMBL" id="OGF53011.1"/>
    </source>
</evidence>
<feature type="binding site" evidence="6">
    <location>
        <position position="95"/>
    </location>
    <ligand>
        <name>a divalent metal cation</name>
        <dbReference type="ChEBI" id="CHEBI:60240"/>
        <label>1</label>
    </ligand>
</feature>
<comment type="similarity">
    <text evidence="6">Belongs to the peptidase M24A family. Methionine aminopeptidase type 1 subfamily.</text>
</comment>
<dbReference type="PROSITE" id="PS00680">
    <property type="entry name" value="MAP_1"/>
    <property type="match status" value="1"/>
</dbReference>
<dbReference type="GO" id="GO:0006508">
    <property type="term" value="P:proteolysis"/>
    <property type="evidence" value="ECO:0007669"/>
    <property type="project" value="UniProtKB-KW"/>
</dbReference>
<feature type="domain" description="Peptidase M24" evidence="8">
    <location>
        <begin position="12"/>
        <end position="242"/>
    </location>
</feature>
<feature type="binding site" evidence="6">
    <location>
        <position position="169"/>
    </location>
    <ligand>
        <name>a divalent metal cation</name>
        <dbReference type="ChEBI" id="CHEBI:60240"/>
        <label>2</label>
        <note>catalytic</note>
    </ligand>
</feature>
<dbReference type="InterPro" id="IPR036005">
    <property type="entry name" value="Creatinase/aminopeptidase-like"/>
</dbReference>
<dbReference type="Proteomes" id="UP000179157">
    <property type="component" value="Unassembled WGS sequence"/>
</dbReference>
<dbReference type="EC" id="3.4.11.18" evidence="6 7"/>
<dbReference type="GO" id="GO:0046872">
    <property type="term" value="F:metal ion binding"/>
    <property type="evidence" value="ECO:0007669"/>
    <property type="project" value="UniProtKB-UniRule"/>
</dbReference>
<dbReference type="GO" id="GO:0070006">
    <property type="term" value="F:metalloaminopeptidase activity"/>
    <property type="evidence" value="ECO:0007669"/>
    <property type="project" value="UniProtKB-UniRule"/>
</dbReference>
<keyword evidence="2 6" id="KW-0031">Aminopeptidase</keyword>
<dbReference type="PANTHER" id="PTHR43330">
    <property type="entry name" value="METHIONINE AMINOPEPTIDASE"/>
    <property type="match status" value="1"/>
</dbReference>
<dbReference type="STRING" id="1817864.A2Z21_08600"/>
<organism evidence="9 10">
    <name type="scientific">Fraserbacteria sp. (strain RBG_16_55_9)</name>
    <dbReference type="NCBI Taxonomy" id="1817864"/>
    <lineage>
        <taxon>Bacteria</taxon>
        <taxon>Candidatus Fraseribacteriota</taxon>
    </lineage>
</organism>
<dbReference type="NCBIfam" id="TIGR00500">
    <property type="entry name" value="met_pdase_I"/>
    <property type="match status" value="1"/>
</dbReference>
<evidence type="ECO:0000256" key="3">
    <source>
        <dbReference type="ARBA" id="ARBA00022670"/>
    </source>
</evidence>
<protein>
    <recommendedName>
        <fullName evidence="6 7">Methionine aminopeptidase</fullName>
        <shortName evidence="6">MAP</shortName>
        <shortName evidence="6">MetAP</shortName>
        <ecNumber evidence="6 7">3.4.11.18</ecNumber>
    </recommendedName>
    <alternativeName>
        <fullName evidence="6">Peptidase M</fullName>
    </alternativeName>
</protein>
<dbReference type="EMBL" id="MFGX01000122">
    <property type="protein sequence ID" value="OGF53011.1"/>
    <property type="molecule type" value="Genomic_DNA"/>
</dbReference>
<dbReference type="InterPro" id="IPR001714">
    <property type="entry name" value="Pept_M24_MAP"/>
</dbReference>
<keyword evidence="4 6" id="KW-0479">Metal-binding</keyword>
<proteinExistence type="inferred from homology"/>
<dbReference type="Pfam" id="PF00557">
    <property type="entry name" value="Peptidase_M24"/>
    <property type="match status" value="1"/>
</dbReference>
<evidence type="ECO:0000256" key="6">
    <source>
        <dbReference type="HAMAP-Rule" id="MF_01974"/>
    </source>
</evidence>
<feature type="binding site" evidence="6">
    <location>
        <position position="77"/>
    </location>
    <ligand>
        <name>substrate</name>
    </ligand>
</feature>